<dbReference type="Proteomes" id="UP000605986">
    <property type="component" value="Unassembled WGS sequence"/>
</dbReference>
<keyword evidence="8" id="KW-1185">Reference proteome</keyword>
<dbReference type="InterPro" id="IPR036291">
    <property type="entry name" value="NAD(P)-bd_dom_sf"/>
</dbReference>
<organism evidence="7 8">
    <name type="scientific">Fusarium austroafricanum</name>
    <dbReference type="NCBI Taxonomy" id="2364996"/>
    <lineage>
        <taxon>Eukaryota</taxon>
        <taxon>Fungi</taxon>
        <taxon>Dikarya</taxon>
        <taxon>Ascomycota</taxon>
        <taxon>Pezizomycotina</taxon>
        <taxon>Sordariomycetes</taxon>
        <taxon>Hypocreomycetidae</taxon>
        <taxon>Hypocreales</taxon>
        <taxon>Nectriaceae</taxon>
        <taxon>Fusarium</taxon>
        <taxon>Fusarium concolor species complex</taxon>
    </lineage>
</organism>
<proteinExistence type="predicted"/>
<dbReference type="InterPro" id="IPR020845">
    <property type="entry name" value="AMP-binding_CS"/>
</dbReference>
<dbReference type="PANTHER" id="PTHR43439:SF2">
    <property type="entry name" value="ENZYME, PUTATIVE (JCVI)-RELATED"/>
    <property type="match status" value="1"/>
</dbReference>
<keyword evidence="5" id="KW-1133">Transmembrane helix</keyword>
<dbReference type="Gene3D" id="3.40.50.720">
    <property type="entry name" value="NAD(P)-binding Rossmann-like Domain"/>
    <property type="match status" value="1"/>
</dbReference>
<dbReference type="OrthoDB" id="429813at2759"/>
<evidence type="ECO:0000256" key="5">
    <source>
        <dbReference type="SAM" id="Phobius"/>
    </source>
</evidence>
<name>A0A8H4KT25_9HYPO</name>
<dbReference type="InterPro" id="IPR009081">
    <property type="entry name" value="PP-bd_ACP"/>
</dbReference>
<feature type="transmembrane region" description="Helical" evidence="5">
    <location>
        <begin position="257"/>
        <end position="280"/>
    </location>
</feature>
<evidence type="ECO:0000259" key="6">
    <source>
        <dbReference type="PROSITE" id="PS50075"/>
    </source>
</evidence>
<dbReference type="Pfam" id="PF23562">
    <property type="entry name" value="AMP-binding_C_3"/>
    <property type="match status" value="1"/>
</dbReference>
<dbReference type="Pfam" id="PF00550">
    <property type="entry name" value="PP-binding"/>
    <property type="match status" value="1"/>
</dbReference>
<gene>
    <name evidence="7" type="ORF">F53441_2115</name>
</gene>
<feature type="compositionally biased region" description="Basic and acidic residues" evidence="4">
    <location>
        <begin position="1"/>
        <end position="12"/>
    </location>
</feature>
<evidence type="ECO:0000313" key="8">
    <source>
        <dbReference type="Proteomes" id="UP000605986"/>
    </source>
</evidence>
<accession>A0A8H4KT25</accession>
<dbReference type="InterPro" id="IPR051414">
    <property type="entry name" value="Adenylate-forming_Reductase"/>
</dbReference>
<dbReference type="PANTHER" id="PTHR43439">
    <property type="entry name" value="PHENYLACETATE-COENZYME A LIGASE"/>
    <property type="match status" value="1"/>
</dbReference>
<dbReference type="InterPro" id="IPR000873">
    <property type="entry name" value="AMP-dep_synth/lig_dom"/>
</dbReference>
<dbReference type="SUPFAM" id="SSF51735">
    <property type="entry name" value="NAD(P)-binding Rossmann-fold domains"/>
    <property type="match status" value="1"/>
</dbReference>
<reference evidence="7" key="1">
    <citation type="submission" date="2020-01" db="EMBL/GenBank/DDBJ databases">
        <title>Identification and distribution of gene clusters putatively required for synthesis of sphingolipid metabolism inhibitors in phylogenetically diverse species of the filamentous fungus Fusarium.</title>
        <authorList>
            <person name="Kim H.-S."/>
            <person name="Busman M."/>
            <person name="Brown D.W."/>
            <person name="Divon H."/>
            <person name="Uhlig S."/>
            <person name="Proctor R.H."/>
        </authorList>
    </citation>
    <scope>NUCLEOTIDE SEQUENCE</scope>
    <source>
        <strain evidence="7">NRRL 53441</strain>
    </source>
</reference>
<evidence type="ECO:0000313" key="7">
    <source>
        <dbReference type="EMBL" id="KAF4455591.1"/>
    </source>
</evidence>
<dbReference type="EMBL" id="JAADJG010000087">
    <property type="protein sequence ID" value="KAF4455591.1"/>
    <property type="molecule type" value="Genomic_DNA"/>
</dbReference>
<evidence type="ECO:0000256" key="2">
    <source>
        <dbReference type="ARBA" id="ARBA00022553"/>
    </source>
</evidence>
<dbReference type="PROSITE" id="PS00455">
    <property type="entry name" value="AMP_BINDING"/>
    <property type="match status" value="1"/>
</dbReference>
<dbReference type="Pfam" id="PF00501">
    <property type="entry name" value="AMP-binding"/>
    <property type="match status" value="1"/>
</dbReference>
<evidence type="ECO:0000256" key="1">
    <source>
        <dbReference type="ARBA" id="ARBA00022450"/>
    </source>
</evidence>
<dbReference type="SUPFAM" id="SSF56801">
    <property type="entry name" value="Acetyl-CoA synthetase-like"/>
    <property type="match status" value="1"/>
</dbReference>
<dbReference type="InterPro" id="IPR042099">
    <property type="entry name" value="ANL_N_sf"/>
</dbReference>
<feature type="region of interest" description="Disordered" evidence="4">
    <location>
        <begin position="1"/>
        <end position="25"/>
    </location>
</feature>
<dbReference type="Gene3D" id="3.40.50.12780">
    <property type="entry name" value="N-terminal domain of ligase-like"/>
    <property type="match status" value="1"/>
</dbReference>
<keyword evidence="1" id="KW-0596">Phosphopantetheine</keyword>
<feature type="domain" description="Carrier" evidence="6">
    <location>
        <begin position="581"/>
        <end position="662"/>
    </location>
</feature>
<keyword evidence="5" id="KW-0812">Transmembrane</keyword>
<comment type="caution">
    <text evidence="7">The sequence shown here is derived from an EMBL/GenBank/DDBJ whole genome shotgun (WGS) entry which is preliminary data.</text>
</comment>
<evidence type="ECO:0000256" key="3">
    <source>
        <dbReference type="ARBA" id="ARBA00022857"/>
    </source>
</evidence>
<dbReference type="Pfam" id="PF07993">
    <property type="entry name" value="NAD_binding_4"/>
    <property type="match status" value="1"/>
</dbReference>
<keyword evidence="2" id="KW-0597">Phosphoprotein</keyword>
<dbReference type="AlphaFoldDB" id="A0A8H4KT25"/>
<keyword evidence="3" id="KW-0521">NADP</keyword>
<evidence type="ECO:0000256" key="4">
    <source>
        <dbReference type="SAM" id="MobiDB-lite"/>
    </source>
</evidence>
<dbReference type="InterPro" id="IPR036736">
    <property type="entry name" value="ACP-like_sf"/>
</dbReference>
<dbReference type="SUPFAM" id="SSF47336">
    <property type="entry name" value="ACP-like"/>
    <property type="match status" value="1"/>
</dbReference>
<dbReference type="Gene3D" id="1.10.1200.10">
    <property type="entry name" value="ACP-like"/>
    <property type="match status" value="1"/>
</dbReference>
<sequence>MTTFLRDTEKLEASPSGGAEISQFQKPSEDYAPEHHVIMALVEKIALEDPTRPFSFIPVSDNVKDGWKPVTYAQLINAVNYLAHHISKTITSTEEFPTVAYIGPNDVRYPMMTLACVKAGCKAFFISPRNTTGVQLSLFEATNCSYLYYAEPFISAMKPCLEQRDMQAFTMESLEHFLNVTSPPFPYTKSSVNETRWEPLVVLHTSGSTGTPKPIVVRQGAFYILETMLQQHATFNGYQFFVKEWGKAKGLFTAMPMFHAAGTYLSLVGVFLGIAPVMMFPNKPLSTDTVLETLQHSGADGAILPPSIVEGLAAFDQGMEALTKLQFVSFGGGGLSPVVGDMLAEKGVALRNMIGSTEYFTYAVYLPTDPRNWQYFVIDSEAMGAEWRPRGSNEYELVIRRKDPREPGIQTCFYTFPDLNEWSTRDNYEPHPTAPNHWLCKGRADDVIVFSNGEKLNPVTIESIVLGHPQVNGALVVGQGRFQAALIIEPVAFPKDENEAKAFIDGVWPLIERANEETVAHGRIDPAFVTLSDPKLPFLRAPKGTVQRPPTVKQYADFIETLYEKVEAADEGDTSVTLDVHNEKSLASSLIRLFETKLGVEGLESDTDFFNHGMDSLQATNAAKLLRSILKRSGLDVTGLASRDFYRNPTANQLGAYILSMQHGSSNQDEEAAEIAETERLVAKYTENLPQPRLQKPEPLDDGQTILITGTTGSLGAYMLDQACALPSVKRIIAFNRGDDGGRSRQPSVNEARGLTQDLSKVEFLQVDMSLPDFGLGQSKYDALLTSVDRIIHNAWPVNFNMSMSSFEPFIRGVRHLVDFSAAANKNVPVVFISTIGTAEGWTSSEPLPEKALHDMSLPKMGYGRSKLAGNLILDAAAEKSNIPTAAVRVGQIAGSKGEKGLWNPHEMLPRMIKSSVYLGVLPEHLGALQEVAWVAVEDMAGLILDIAGITAQKPVSEISGYFHGVNPTAVEWSELAPAVKDFYGEGMRIVSLEEWVERLEASEKDEVKNPAVQLLDRYRGMVAAKKQGLQVRYSMERTKGHSPTIREAGPITPGLIRNWCRQWNF</sequence>
<dbReference type="PROSITE" id="PS50075">
    <property type="entry name" value="CARRIER"/>
    <property type="match status" value="1"/>
</dbReference>
<dbReference type="InterPro" id="IPR013120">
    <property type="entry name" value="FAR_NAD-bd"/>
</dbReference>
<keyword evidence="5" id="KW-0472">Membrane</keyword>
<protein>
    <recommendedName>
        <fullName evidence="6">Carrier domain-containing protein</fullName>
    </recommendedName>
</protein>